<feature type="compositionally biased region" description="Pro residues" evidence="1">
    <location>
        <begin position="207"/>
        <end position="222"/>
    </location>
</feature>
<feature type="region of interest" description="Disordered" evidence="1">
    <location>
        <begin position="349"/>
        <end position="410"/>
    </location>
</feature>
<feature type="compositionally biased region" description="Polar residues" evidence="1">
    <location>
        <begin position="395"/>
        <end position="410"/>
    </location>
</feature>
<dbReference type="PANTHER" id="PTHR12943:SF27">
    <property type="entry name" value="HOMOCYSTEINE-INDUCED ENDOPLASMIC RETICULUM PROTEIN, ISOFORM A"/>
    <property type="match status" value="1"/>
</dbReference>
<feature type="region of interest" description="Disordered" evidence="1">
    <location>
        <begin position="1"/>
        <end position="28"/>
    </location>
</feature>
<keyword evidence="2" id="KW-1133">Transmembrane helix</keyword>
<comment type="caution">
    <text evidence="3">The sequence shown here is derived from an EMBL/GenBank/DDBJ whole genome shotgun (WGS) entry which is preliminary data.</text>
</comment>
<evidence type="ECO:0000313" key="3">
    <source>
        <dbReference type="EMBL" id="RKL26524.1"/>
    </source>
</evidence>
<dbReference type="GO" id="GO:0030968">
    <property type="term" value="P:endoplasmic reticulum unfolded protein response"/>
    <property type="evidence" value="ECO:0007669"/>
    <property type="project" value="TreeGrafter"/>
</dbReference>
<feature type="compositionally biased region" description="Basic residues" evidence="1">
    <location>
        <begin position="468"/>
        <end position="487"/>
    </location>
</feature>
<dbReference type="InterPro" id="IPR039751">
    <property type="entry name" value="HERPUD1/2"/>
</dbReference>
<proteinExistence type="predicted"/>
<feature type="compositionally biased region" description="Basic and acidic residues" evidence="1">
    <location>
        <begin position="768"/>
        <end position="782"/>
    </location>
</feature>
<evidence type="ECO:0000313" key="4">
    <source>
        <dbReference type="Proteomes" id="UP000283569"/>
    </source>
</evidence>
<dbReference type="PANTHER" id="PTHR12943">
    <property type="entry name" value="HOMOCYSTEINE-RESPONSIVE ENDOPLASMIC RETICULUM-RESIDENT UNIQUITIN-LIKE DOMAIN HERPUD PROTEIN FAMILY MEMBER"/>
    <property type="match status" value="1"/>
</dbReference>
<accession>A0A420SB18</accession>
<sequence>MASMPSATRPQDDGPSATSTATTDEQTVNLQVLSPSVGVNRPLLFPNLAANTTIKQLKDKIRQTLPLRPADDHQRLIHRGHALVREADTLVDIFGADAVRDSWTVICPKSCNMLTDDLSCLQVRTSEQQTIHLVLRDITDGPSSTPNAPSAPPSLAAPAPAPTPAQGPSPTASAPPTHPPRPQPQQAPGQAFGYQMPPGWRNSMPPTSSPFPQPRMPSPSPSHTPEQAAAFQHQHQNMTQWLNSIQREAMARALNQNQRTRAQMGMRGVGDPNNPGNTGGNNSGRASPAPGHTVYREHVGPNGSTYQFETVIRTMVPGQQGNGGASGSMSPADVQNLFRNADINQATSAMASAMQRSASSTSLHNRPQHGLAAPMWPMSQPMTGSGRGTPDSFLNRLSTTAAPGSLQTRQGPEVYILSSPEGPRALLLNNSSSETYITPRLRTQTSLPHLRQAAALSSAALDAQSQLRARHHHHHHHPHHHHHHHPRSQIAPQPIPQPQAQGRPLNLQPPQPFQQQAPNLAPQQQPAYPAQAQGQNQAQEPDPAAIMAPLMHRGNPPMAALPPLLMQLWPQIWLLFRLVLFVWFFTSPNASWSRWFTIIVIAVLIFLLSTGIFNGVPDHVWQPLGRHLENLIPAEPRRRQAIAGEDERNQQPRQNPDPTDMARRLVAQHQGPESWLLSQVRRVERAGLLFLASIAPGVAERHIANLEAAARAERERREAEAAAAAAAAQNEESHGDQDQTENLGEEATTSTGTEHNVEAQAEQGVQDDDQRNEPAREQLIEL</sequence>
<feature type="region of interest" description="Disordered" evidence="1">
    <location>
        <begin position="715"/>
        <end position="782"/>
    </location>
</feature>
<feature type="compositionally biased region" description="Low complexity" evidence="1">
    <location>
        <begin position="142"/>
        <end position="158"/>
    </location>
</feature>
<feature type="compositionally biased region" description="Low complexity" evidence="1">
    <location>
        <begin position="455"/>
        <end position="467"/>
    </location>
</feature>
<feature type="region of interest" description="Disordered" evidence="1">
    <location>
        <begin position="455"/>
        <end position="540"/>
    </location>
</feature>
<keyword evidence="2" id="KW-0812">Transmembrane</keyword>
<feature type="compositionally biased region" description="Low complexity" evidence="1">
    <location>
        <begin position="349"/>
        <end position="362"/>
    </location>
</feature>
<feature type="compositionally biased region" description="Low complexity" evidence="1">
    <location>
        <begin position="513"/>
        <end position="539"/>
    </location>
</feature>
<gene>
    <name evidence="3" type="ORF">BFJ72_g13661</name>
</gene>
<evidence type="ECO:0000256" key="2">
    <source>
        <dbReference type="SAM" id="Phobius"/>
    </source>
</evidence>
<dbReference type="Gene3D" id="3.10.20.90">
    <property type="entry name" value="Phosphatidylinositol 3-kinase Catalytic Subunit, Chain A, domain 1"/>
    <property type="match status" value="1"/>
</dbReference>
<name>A0A420SB18_GIBIN</name>
<dbReference type="InterPro" id="IPR029071">
    <property type="entry name" value="Ubiquitin-like_domsf"/>
</dbReference>
<dbReference type="SUPFAM" id="SSF54236">
    <property type="entry name" value="Ubiquitin-like"/>
    <property type="match status" value="1"/>
</dbReference>
<feature type="region of interest" description="Disordered" evidence="1">
    <location>
        <begin position="138"/>
        <end position="229"/>
    </location>
</feature>
<keyword evidence="2" id="KW-0472">Membrane</keyword>
<dbReference type="Proteomes" id="UP000283569">
    <property type="component" value="Unassembled WGS sequence"/>
</dbReference>
<dbReference type="EMBL" id="MRDB01000086">
    <property type="protein sequence ID" value="RKL26524.1"/>
    <property type="molecule type" value="Genomic_DNA"/>
</dbReference>
<evidence type="ECO:0000256" key="1">
    <source>
        <dbReference type="SAM" id="MobiDB-lite"/>
    </source>
</evidence>
<reference evidence="3 4" key="1">
    <citation type="journal article" date="2018" name="Sci. Rep.">
        <title>Characterisation of pathogen-specific regions and novel effector candidates in Fusarium oxysporum f. sp. cepae.</title>
        <authorList>
            <person name="Armitage A.D."/>
            <person name="Taylor A."/>
            <person name="Sobczyk M.K."/>
            <person name="Baxter L."/>
            <person name="Greenfield B.P."/>
            <person name="Bates H.J."/>
            <person name="Wilson F."/>
            <person name="Jackson A.C."/>
            <person name="Ott S."/>
            <person name="Harrison R.J."/>
            <person name="Clarkson J.P."/>
        </authorList>
    </citation>
    <scope>NUCLEOTIDE SEQUENCE [LARGE SCALE GENOMIC DNA]</scope>
    <source>
        <strain evidence="3 4">Fp_A8</strain>
    </source>
</reference>
<feature type="transmembrane region" description="Helical" evidence="2">
    <location>
        <begin position="568"/>
        <end position="586"/>
    </location>
</feature>
<dbReference type="AlphaFoldDB" id="A0A420SB18"/>
<protein>
    <recommendedName>
        <fullName evidence="5">Ubiquitin-like domain-containing protein</fullName>
    </recommendedName>
</protein>
<feature type="transmembrane region" description="Helical" evidence="2">
    <location>
        <begin position="592"/>
        <end position="616"/>
    </location>
</feature>
<evidence type="ECO:0008006" key="5">
    <source>
        <dbReference type="Google" id="ProtNLM"/>
    </source>
</evidence>
<feature type="region of interest" description="Disordered" evidence="1">
    <location>
        <begin position="265"/>
        <end position="302"/>
    </location>
</feature>
<organism evidence="3 4">
    <name type="scientific">Gibberella intermedia</name>
    <name type="common">Bulb rot disease fungus</name>
    <name type="synonym">Fusarium proliferatum</name>
    <dbReference type="NCBI Taxonomy" id="948311"/>
    <lineage>
        <taxon>Eukaryota</taxon>
        <taxon>Fungi</taxon>
        <taxon>Dikarya</taxon>
        <taxon>Ascomycota</taxon>
        <taxon>Pezizomycotina</taxon>
        <taxon>Sordariomycetes</taxon>
        <taxon>Hypocreomycetidae</taxon>
        <taxon>Hypocreales</taxon>
        <taxon>Nectriaceae</taxon>
        <taxon>Fusarium</taxon>
        <taxon>Fusarium fujikuroi species complex</taxon>
    </lineage>
</organism>
<feature type="compositionally biased region" description="Polar residues" evidence="1">
    <location>
        <begin position="16"/>
        <end position="28"/>
    </location>
</feature>
<feature type="compositionally biased region" description="Pro residues" evidence="1">
    <location>
        <begin position="176"/>
        <end position="185"/>
    </location>
</feature>